<protein>
    <submittedName>
        <fullName evidence="2">Uncharacterized protein</fullName>
    </submittedName>
</protein>
<keyword evidence="3" id="KW-1185">Reference proteome</keyword>
<feature type="compositionally biased region" description="Polar residues" evidence="1">
    <location>
        <begin position="68"/>
        <end position="81"/>
    </location>
</feature>
<name>A0A9W9YJG1_9CNID</name>
<organism evidence="2 3">
    <name type="scientific">Desmophyllum pertusum</name>
    <dbReference type="NCBI Taxonomy" id="174260"/>
    <lineage>
        <taxon>Eukaryota</taxon>
        <taxon>Metazoa</taxon>
        <taxon>Cnidaria</taxon>
        <taxon>Anthozoa</taxon>
        <taxon>Hexacorallia</taxon>
        <taxon>Scleractinia</taxon>
        <taxon>Caryophylliina</taxon>
        <taxon>Caryophylliidae</taxon>
        <taxon>Desmophyllum</taxon>
    </lineage>
</organism>
<comment type="caution">
    <text evidence="2">The sequence shown here is derived from an EMBL/GenBank/DDBJ whole genome shotgun (WGS) entry which is preliminary data.</text>
</comment>
<gene>
    <name evidence="2" type="ORF">OS493_032110</name>
</gene>
<dbReference type="AlphaFoldDB" id="A0A9W9YJG1"/>
<dbReference type="EMBL" id="MU827340">
    <property type="protein sequence ID" value="KAJ7353835.1"/>
    <property type="molecule type" value="Genomic_DNA"/>
</dbReference>
<evidence type="ECO:0000313" key="2">
    <source>
        <dbReference type="EMBL" id="KAJ7353835.1"/>
    </source>
</evidence>
<evidence type="ECO:0000313" key="3">
    <source>
        <dbReference type="Proteomes" id="UP001163046"/>
    </source>
</evidence>
<dbReference type="Proteomes" id="UP001163046">
    <property type="component" value="Unassembled WGS sequence"/>
</dbReference>
<evidence type="ECO:0000256" key="1">
    <source>
        <dbReference type="SAM" id="MobiDB-lite"/>
    </source>
</evidence>
<proteinExistence type="predicted"/>
<feature type="compositionally biased region" description="Basic and acidic residues" evidence="1">
    <location>
        <begin position="47"/>
        <end position="57"/>
    </location>
</feature>
<feature type="region of interest" description="Disordered" evidence="1">
    <location>
        <begin position="47"/>
        <end position="81"/>
    </location>
</feature>
<sequence>MDQRKEKELKTSSSKFAYKEVLVAEMKEFVDAFYSEMIIKISSIRKEQRREIREKKTQMKYARKRGKSTNGYSKGSTENIA</sequence>
<reference evidence="2" key="1">
    <citation type="submission" date="2023-01" db="EMBL/GenBank/DDBJ databases">
        <title>Genome assembly of the deep-sea coral Lophelia pertusa.</title>
        <authorList>
            <person name="Herrera S."/>
            <person name="Cordes E."/>
        </authorList>
    </citation>
    <scope>NUCLEOTIDE SEQUENCE</scope>
    <source>
        <strain evidence="2">USNM1676648</strain>
        <tissue evidence="2">Polyp</tissue>
    </source>
</reference>
<accession>A0A9W9YJG1</accession>